<dbReference type="PANTHER" id="PTHR20958">
    <property type="entry name" value="GLYCINE N-ACYLTRANSFERASE-LIKE PROTEIN"/>
    <property type="match status" value="1"/>
</dbReference>
<dbReference type="OrthoDB" id="61870at2759"/>
<dbReference type="Proteomes" id="UP000800038">
    <property type="component" value="Unassembled WGS sequence"/>
</dbReference>
<dbReference type="InterPro" id="IPR016181">
    <property type="entry name" value="Acyl_CoA_acyltransferase"/>
</dbReference>
<protein>
    <recommendedName>
        <fullName evidence="1">GCN5-related N-acetyltransferase Rv2170-like domain-containing protein</fullName>
    </recommendedName>
</protein>
<dbReference type="Pfam" id="PF08445">
    <property type="entry name" value="FR47"/>
    <property type="match status" value="1"/>
</dbReference>
<proteinExistence type="predicted"/>
<gene>
    <name evidence="2" type="ORF">EJ02DRAFT_452710</name>
</gene>
<dbReference type="Gene3D" id="3.40.630.30">
    <property type="match status" value="1"/>
</dbReference>
<evidence type="ECO:0000313" key="2">
    <source>
        <dbReference type="EMBL" id="KAF1944097.1"/>
    </source>
</evidence>
<keyword evidence="3" id="KW-1185">Reference proteome</keyword>
<evidence type="ECO:0000313" key="3">
    <source>
        <dbReference type="Proteomes" id="UP000800038"/>
    </source>
</evidence>
<feature type="domain" description="GCN5-related N-acetyltransferase Rv2170-like" evidence="1">
    <location>
        <begin position="244"/>
        <end position="336"/>
    </location>
</feature>
<dbReference type="AlphaFoldDB" id="A0A6A5T4V8"/>
<dbReference type="GO" id="GO:0016747">
    <property type="term" value="F:acyltransferase activity, transferring groups other than amino-acyl groups"/>
    <property type="evidence" value="ECO:0007669"/>
    <property type="project" value="InterPro"/>
</dbReference>
<dbReference type="EMBL" id="ML976019">
    <property type="protein sequence ID" value="KAF1944097.1"/>
    <property type="molecule type" value="Genomic_DNA"/>
</dbReference>
<dbReference type="SUPFAM" id="SSF55729">
    <property type="entry name" value="Acyl-CoA N-acyltransferases (Nat)"/>
    <property type="match status" value="1"/>
</dbReference>
<organism evidence="2 3">
    <name type="scientific">Clathrospora elynae</name>
    <dbReference type="NCBI Taxonomy" id="706981"/>
    <lineage>
        <taxon>Eukaryota</taxon>
        <taxon>Fungi</taxon>
        <taxon>Dikarya</taxon>
        <taxon>Ascomycota</taxon>
        <taxon>Pezizomycotina</taxon>
        <taxon>Dothideomycetes</taxon>
        <taxon>Pleosporomycetidae</taxon>
        <taxon>Pleosporales</taxon>
        <taxon>Diademaceae</taxon>
        <taxon>Clathrospora</taxon>
    </lineage>
</organism>
<dbReference type="InterPro" id="IPR053225">
    <property type="entry name" value="Acyl-CoA_N-acyltransferase"/>
</dbReference>
<dbReference type="InterPro" id="IPR013653">
    <property type="entry name" value="GCN5-like_dom"/>
</dbReference>
<reference evidence="2" key="1">
    <citation type="journal article" date="2020" name="Stud. Mycol.">
        <title>101 Dothideomycetes genomes: a test case for predicting lifestyles and emergence of pathogens.</title>
        <authorList>
            <person name="Haridas S."/>
            <person name="Albert R."/>
            <person name="Binder M."/>
            <person name="Bloem J."/>
            <person name="Labutti K."/>
            <person name="Salamov A."/>
            <person name="Andreopoulos B."/>
            <person name="Baker S."/>
            <person name="Barry K."/>
            <person name="Bills G."/>
            <person name="Bluhm B."/>
            <person name="Cannon C."/>
            <person name="Castanera R."/>
            <person name="Culley D."/>
            <person name="Daum C."/>
            <person name="Ezra D."/>
            <person name="Gonzalez J."/>
            <person name="Henrissat B."/>
            <person name="Kuo A."/>
            <person name="Liang C."/>
            <person name="Lipzen A."/>
            <person name="Lutzoni F."/>
            <person name="Magnuson J."/>
            <person name="Mondo S."/>
            <person name="Nolan M."/>
            <person name="Ohm R."/>
            <person name="Pangilinan J."/>
            <person name="Park H.-J."/>
            <person name="Ramirez L."/>
            <person name="Alfaro M."/>
            <person name="Sun H."/>
            <person name="Tritt A."/>
            <person name="Yoshinaga Y."/>
            <person name="Zwiers L.-H."/>
            <person name="Turgeon B."/>
            <person name="Goodwin S."/>
            <person name="Spatafora J."/>
            <person name="Crous P."/>
            <person name="Grigoriev I."/>
        </authorList>
    </citation>
    <scope>NUCLEOTIDE SEQUENCE</scope>
    <source>
        <strain evidence="2">CBS 161.51</strain>
    </source>
</reference>
<sequence>MEVYEHPTSSPTLQAALKSALPYSINLTYRTQHPNRTPDAHILATFPSSTSSLPSSTHEIPQCWAAAYLDRSMRPETELWIFSTGEQPHHSGSQDFCPGCRKAVLSLLDYMSTVPVPPLHPDNLSAIELAKQHAKDHPTPPPSGNYELSPGTYMRHLLLPKVVTLGACHHAVVQICRQVGVLRNEFPGSDNELNKFLFKISDLPEVRELPEGLRWGEMREQDIDTVKARTSIPRSTKTLLSLKSVGVFEKATDTAVAWTFLGLDGSLTTLYTEEAYRGKGIAKAVAAKIFRQYAPGLAVDGDGNAWSHGDVYLGNVQSESVCRSLGGNAMWRCFWVRIDLERAGTLAMTA</sequence>
<evidence type="ECO:0000259" key="1">
    <source>
        <dbReference type="Pfam" id="PF08445"/>
    </source>
</evidence>
<name>A0A6A5T4V8_9PLEO</name>
<dbReference type="PANTHER" id="PTHR20958:SF6">
    <property type="entry name" value="GLYCINE N-ACYLTRANSFERASE-LIKE PROTEIN"/>
    <property type="match status" value="1"/>
</dbReference>
<accession>A0A6A5T4V8</accession>